<proteinExistence type="predicted"/>
<evidence type="ECO:0000313" key="1">
    <source>
        <dbReference type="EMBL" id="EJF59731.1"/>
    </source>
</evidence>
<keyword evidence="1" id="KW-0548">Nucleotidyltransferase</keyword>
<dbReference type="PANTHER" id="PTHR33481">
    <property type="entry name" value="REVERSE TRANSCRIPTASE"/>
    <property type="match status" value="1"/>
</dbReference>
<dbReference type="PANTHER" id="PTHR33481:SF1">
    <property type="entry name" value="ENDONUCLEASE_EXONUCLEASE_PHOSPHATASE DOMAIN-CONTAINING PROTEIN-RELATED"/>
    <property type="match status" value="1"/>
</dbReference>
<feature type="non-terminal residue" evidence="1">
    <location>
        <position position="1"/>
    </location>
</feature>
<dbReference type="KEGG" id="dsq:DICSQDRAFT_13940"/>
<protein>
    <submittedName>
        <fullName evidence="1">RNA-directed DNA polymerase</fullName>
    </submittedName>
</protein>
<dbReference type="HOGENOM" id="CLU_204930_0_0_1"/>
<feature type="non-terminal residue" evidence="1">
    <location>
        <position position="68"/>
    </location>
</feature>
<gene>
    <name evidence="1" type="ORF">DICSQDRAFT_13940</name>
</gene>
<dbReference type="OMA" id="GKGMERM"/>
<name>R7SUL4_DICSQ</name>
<keyword evidence="1" id="KW-0695">RNA-directed DNA polymerase</keyword>
<keyword evidence="1" id="KW-0808">Transferase</keyword>
<dbReference type="EMBL" id="JH719421">
    <property type="protein sequence ID" value="EJF59731.1"/>
    <property type="molecule type" value="Genomic_DNA"/>
</dbReference>
<dbReference type="OrthoDB" id="2729657at2759"/>
<dbReference type="GO" id="GO:0003964">
    <property type="term" value="F:RNA-directed DNA polymerase activity"/>
    <property type="evidence" value="ECO:0007669"/>
    <property type="project" value="UniProtKB-KW"/>
</dbReference>
<organism evidence="1 2">
    <name type="scientific">Dichomitus squalens (strain LYAD-421)</name>
    <name type="common">Western red white-rot fungus</name>
    <dbReference type="NCBI Taxonomy" id="732165"/>
    <lineage>
        <taxon>Eukaryota</taxon>
        <taxon>Fungi</taxon>
        <taxon>Dikarya</taxon>
        <taxon>Basidiomycota</taxon>
        <taxon>Agaricomycotina</taxon>
        <taxon>Agaricomycetes</taxon>
        <taxon>Polyporales</taxon>
        <taxon>Polyporaceae</taxon>
        <taxon>Dichomitus</taxon>
    </lineage>
</organism>
<evidence type="ECO:0000313" key="2">
    <source>
        <dbReference type="Proteomes" id="UP000053319"/>
    </source>
</evidence>
<dbReference type="RefSeq" id="XP_007367443.1">
    <property type="nucleotide sequence ID" value="XM_007367381.1"/>
</dbReference>
<accession>R7SUL4</accession>
<sequence>CLDLGYWPHQFKEAVLVVISKPKKADYSVLKAFRPIALLSCIGKLFEKALAARLQFDGQKYGLLHPMQ</sequence>
<dbReference type="GeneID" id="18835845"/>
<reference evidence="1 2" key="1">
    <citation type="journal article" date="2012" name="Science">
        <title>The Paleozoic origin of enzymatic lignin decomposition reconstructed from 31 fungal genomes.</title>
        <authorList>
            <person name="Floudas D."/>
            <person name="Binder M."/>
            <person name="Riley R."/>
            <person name="Barry K."/>
            <person name="Blanchette R.A."/>
            <person name="Henrissat B."/>
            <person name="Martinez A.T."/>
            <person name="Otillar R."/>
            <person name="Spatafora J.W."/>
            <person name="Yadav J.S."/>
            <person name="Aerts A."/>
            <person name="Benoit I."/>
            <person name="Boyd A."/>
            <person name="Carlson A."/>
            <person name="Copeland A."/>
            <person name="Coutinho P.M."/>
            <person name="de Vries R.P."/>
            <person name="Ferreira P."/>
            <person name="Findley K."/>
            <person name="Foster B."/>
            <person name="Gaskell J."/>
            <person name="Glotzer D."/>
            <person name="Gorecki P."/>
            <person name="Heitman J."/>
            <person name="Hesse C."/>
            <person name="Hori C."/>
            <person name="Igarashi K."/>
            <person name="Jurgens J.A."/>
            <person name="Kallen N."/>
            <person name="Kersten P."/>
            <person name="Kohler A."/>
            <person name="Kuees U."/>
            <person name="Kumar T.K.A."/>
            <person name="Kuo A."/>
            <person name="LaButti K."/>
            <person name="Larrondo L.F."/>
            <person name="Lindquist E."/>
            <person name="Ling A."/>
            <person name="Lombard V."/>
            <person name="Lucas S."/>
            <person name="Lundell T."/>
            <person name="Martin R."/>
            <person name="McLaughlin D.J."/>
            <person name="Morgenstern I."/>
            <person name="Morin E."/>
            <person name="Murat C."/>
            <person name="Nagy L.G."/>
            <person name="Nolan M."/>
            <person name="Ohm R.A."/>
            <person name="Patyshakuliyeva A."/>
            <person name="Rokas A."/>
            <person name="Ruiz-Duenas F.J."/>
            <person name="Sabat G."/>
            <person name="Salamov A."/>
            <person name="Samejima M."/>
            <person name="Schmutz J."/>
            <person name="Slot J.C."/>
            <person name="St John F."/>
            <person name="Stenlid J."/>
            <person name="Sun H."/>
            <person name="Sun S."/>
            <person name="Syed K."/>
            <person name="Tsang A."/>
            <person name="Wiebenga A."/>
            <person name="Young D."/>
            <person name="Pisabarro A."/>
            <person name="Eastwood D.C."/>
            <person name="Martin F."/>
            <person name="Cullen D."/>
            <person name="Grigoriev I.V."/>
            <person name="Hibbett D.S."/>
        </authorList>
    </citation>
    <scope>NUCLEOTIDE SEQUENCE [LARGE SCALE GENOMIC DNA]</scope>
    <source>
        <strain evidence="1 2">LYAD-421 SS1</strain>
    </source>
</reference>
<dbReference type="Proteomes" id="UP000053319">
    <property type="component" value="Unassembled WGS sequence"/>
</dbReference>
<dbReference type="AlphaFoldDB" id="R7SUL4"/>